<sequence>MQRKEKERNEIGFHGNAAVLVKPTEKARRECAAVAPPECSAGRSGYSQLQPLKITMMAHTKGENFAQKPKHDP</sequence>
<dbReference type="AlphaFoldDB" id="A0A0K0CUL4"/>
<protein>
    <submittedName>
        <fullName evidence="2">Uncharacterized protein</fullName>
    </submittedName>
</protein>
<dbReference type="Proteomes" id="UP000035642">
    <property type="component" value="Unassembled WGS sequence"/>
</dbReference>
<reference evidence="1" key="1">
    <citation type="submission" date="2012-09" db="EMBL/GenBank/DDBJ databases">
        <authorList>
            <person name="Martin A.A."/>
        </authorList>
    </citation>
    <scope>NUCLEOTIDE SEQUENCE</scope>
</reference>
<organism evidence="1 2">
    <name type="scientific">Angiostrongylus cantonensis</name>
    <name type="common">Rat lungworm</name>
    <dbReference type="NCBI Taxonomy" id="6313"/>
    <lineage>
        <taxon>Eukaryota</taxon>
        <taxon>Metazoa</taxon>
        <taxon>Ecdysozoa</taxon>
        <taxon>Nematoda</taxon>
        <taxon>Chromadorea</taxon>
        <taxon>Rhabditida</taxon>
        <taxon>Rhabditina</taxon>
        <taxon>Rhabditomorpha</taxon>
        <taxon>Strongyloidea</taxon>
        <taxon>Metastrongylidae</taxon>
        <taxon>Angiostrongylus</taxon>
    </lineage>
</organism>
<proteinExistence type="predicted"/>
<keyword evidence="1" id="KW-1185">Reference proteome</keyword>
<name>A0A0K0CUL4_ANGCA</name>
<evidence type="ECO:0000313" key="2">
    <source>
        <dbReference type="WBParaSite" id="ACAC_0000092401-mRNA-1"/>
    </source>
</evidence>
<dbReference type="WBParaSite" id="ACAC_0000092401-mRNA-1">
    <property type="protein sequence ID" value="ACAC_0000092401-mRNA-1"/>
    <property type="gene ID" value="ACAC_0000092401"/>
</dbReference>
<evidence type="ECO:0000313" key="1">
    <source>
        <dbReference type="Proteomes" id="UP000035642"/>
    </source>
</evidence>
<reference evidence="2" key="2">
    <citation type="submission" date="2017-02" db="UniProtKB">
        <authorList>
            <consortium name="WormBaseParasite"/>
        </authorList>
    </citation>
    <scope>IDENTIFICATION</scope>
</reference>
<accession>A0A0K0CUL4</accession>